<proteinExistence type="predicted"/>
<gene>
    <name evidence="2" type="ORF">SLI_0030</name>
</gene>
<dbReference type="AlphaFoldDB" id="A0A7U9DIS7"/>
<organism evidence="2 3">
    <name type="scientific">Streptomyces lividans 1326</name>
    <dbReference type="NCBI Taxonomy" id="1200984"/>
    <lineage>
        <taxon>Bacteria</taxon>
        <taxon>Bacillati</taxon>
        <taxon>Actinomycetota</taxon>
        <taxon>Actinomycetes</taxon>
        <taxon>Kitasatosporales</taxon>
        <taxon>Streptomycetaceae</taxon>
        <taxon>Streptomyces</taxon>
    </lineage>
</organism>
<dbReference type="EMBL" id="CM001889">
    <property type="protein sequence ID" value="EOY44749.1"/>
    <property type="molecule type" value="Genomic_DNA"/>
</dbReference>
<feature type="region of interest" description="Disordered" evidence="1">
    <location>
        <begin position="23"/>
        <end position="57"/>
    </location>
</feature>
<evidence type="ECO:0000313" key="3">
    <source>
        <dbReference type="Proteomes" id="UP000014062"/>
    </source>
</evidence>
<evidence type="ECO:0000313" key="2">
    <source>
        <dbReference type="EMBL" id="EOY44749.1"/>
    </source>
</evidence>
<reference evidence="3" key="1">
    <citation type="journal article" date="2013" name="Genome Biol. Evol.">
        <title>The genome sequence of Streptomyces lividans 66 reveals a novel tRNA-dependent peptide biosynthetic system within a metal-related genomic island.</title>
        <authorList>
            <person name="Cruz-Morales P."/>
            <person name="Vijgenboom E."/>
            <person name="Iruegas-Bocardo F."/>
            <person name="Girard G."/>
            <person name="Yanez-Guerra L.A."/>
            <person name="Ramos-Aboites H.E."/>
            <person name="Pernodet J.L."/>
            <person name="Anne J."/>
            <person name="van Wezel G.P."/>
            <person name="Barona-Gomez F."/>
        </authorList>
    </citation>
    <scope>NUCLEOTIDE SEQUENCE [LARGE SCALE GENOMIC DNA]</scope>
    <source>
        <strain evidence="3">1326</strain>
    </source>
</reference>
<sequence>MQRSIRKSLVEVQVDPQPYAVVQNEVPRPVTGPREDSVDAGLPERNEQRVKMYGRHP</sequence>
<dbReference type="Proteomes" id="UP000014062">
    <property type="component" value="Chromosome"/>
</dbReference>
<accession>A0A7U9DIS7</accession>
<protein>
    <submittedName>
        <fullName evidence="2">Uncharacterized protein</fullName>
    </submittedName>
</protein>
<evidence type="ECO:0000256" key="1">
    <source>
        <dbReference type="SAM" id="MobiDB-lite"/>
    </source>
</evidence>
<name>A0A7U9DIS7_STRLI</name>
<feature type="compositionally biased region" description="Basic and acidic residues" evidence="1">
    <location>
        <begin position="33"/>
        <end position="50"/>
    </location>
</feature>